<name>A0A6G1I044_9PEZI</name>
<organism evidence="1 2">
    <name type="scientific">Trichodelitschia bisporula</name>
    <dbReference type="NCBI Taxonomy" id="703511"/>
    <lineage>
        <taxon>Eukaryota</taxon>
        <taxon>Fungi</taxon>
        <taxon>Dikarya</taxon>
        <taxon>Ascomycota</taxon>
        <taxon>Pezizomycotina</taxon>
        <taxon>Dothideomycetes</taxon>
        <taxon>Dothideomycetes incertae sedis</taxon>
        <taxon>Phaeotrichales</taxon>
        <taxon>Phaeotrichaceae</taxon>
        <taxon>Trichodelitschia</taxon>
    </lineage>
</organism>
<evidence type="ECO:0000313" key="1">
    <source>
        <dbReference type="EMBL" id="KAF2401683.1"/>
    </source>
</evidence>
<evidence type="ECO:0000313" key="2">
    <source>
        <dbReference type="Proteomes" id="UP000799640"/>
    </source>
</evidence>
<dbReference type="AlphaFoldDB" id="A0A6G1I044"/>
<dbReference type="Proteomes" id="UP000799640">
    <property type="component" value="Unassembled WGS sequence"/>
</dbReference>
<keyword evidence="2" id="KW-1185">Reference proteome</keyword>
<proteinExistence type="predicted"/>
<dbReference type="OrthoDB" id="3763505at2759"/>
<gene>
    <name evidence="1" type="ORF">EJ06DRAFT_354889</name>
</gene>
<reference evidence="1" key="1">
    <citation type="journal article" date="2020" name="Stud. Mycol.">
        <title>101 Dothideomycetes genomes: a test case for predicting lifestyles and emergence of pathogens.</title>
        <authorList>
            <person name="Haridas S."/>
            <person name="Albert R."/>
            <person name="Binder M."/>
            <person name="Bloem J."/>
            <person name="Labutti K."/>
            <person name="Salamov A."/>
            <person name="Andreopoulos B."/>
            <person name="Baker S."/>
            <person name="Barry K."/>
            <person name="Bills G."/>
            <person name="Bluhm B."/>
            <person name="Cannon C."/>
            <person name="Castanera R."/>
            <person name="Culley D."/>
            <person name="Daum C."/>
            <person name="Ezra D."/>
            <person name="Gonzalez J."/>
            <person name="Henrissat B."/>
            <person name="Kuo A."/>
            <person name="Liang C."/>
            <person name="Lipzen A."/>
            <person name="Lutzoni F."/>
            <person name="Magnuson J."/>
            <person name="Mondo S."/>
            <person name="Nolan M."/>
            <person name="Ohm R."/>
            <person name="Pangilinan J."/>
            <person name="Park H.-J."/>
            <person name="Ramirez L."/>
            <person name="Alfaro M."/>
            <person name="Sun H."/>
            <person name="Tritt A."/>
            <person name="Yoshinaga Y."/>
            <person name="Zwiers L.-H."/>
            <person name="Turgeon B."/>
            <person name="Goodwin S."/>
            <person name="Spatafora J."/>
            <person name="Crous P."/>
            <person name="Grigoriev I."/>
        </authorList>
    </citation>
    <scope>NUCLEOTIDE SEQUENCE</scope>
    <source>
        <strain evidence="1">CBS 262.69</strain>
    </source>
</reference>
<protein>
    <submittedName>
        <fullName evidence="1">Uncharacterized protein</fullName>
    </submittedName>
</protein>
<dbReference type="EMBL" id="ML996692">
    <property type="protein sequence ID" value="KAF2401683.1"/>
    <property type="molecule type" value="Genomic_DNA"/>
</dbReference>
<accession>A0A6G1I044</accession>
<sequence>MHRMLLPPLLRVPFCLCPPRHPQVRMLLSRISIFSPYINIVRGIHLKHLADYQPLPSSSFSRIERSVHLFTSHSRHHEVYCSSTISCIDMKVMKRWDSLFVPSTCTTCDRPHLPRTKTYSNWDSLLVTHATTSQSVRGFTSVSRRGLVLSATYGRMC</sequence>